<proteinExistence type="predicted"/>
<gene>
    <name evidence="2" type="ORF">FB45DRAFT_340337</name>
</gene>
<evidence type="ECO:0000313" key="2">
    <source>
        <dbReference type="EMBL" id="KAJ7609915.1"/>
    </source>
</evidence>
<dbReference type="EMBL" id="JARKIF010000037">
    <property type="protein sequence ID" value="KAJ7609915.1"/>
    <property type="molecule type" value="Genomic_DNA"/>
</dbReference>
<organism evidence="2 3">
    <name type="scientific">Roridomyces roridus</name>
    <dbReference type="NCBI Taxonomy" id="1738132"/>
    <lineage>
        <taxon>Eukaryota</taxon>
        <taxon>Fungi</taxon>
        <taxon>Dikarya</taxon>
        <taxon>Basidiomycota</taxon>
        <taxon>Agaricomycotina</taxon>
        <taxon>Agaricomycetes</taxon>
        <taxon>Agaricomycetidae</taxon>
        <taxon>Agaricales</taxon>
        <taxon>Marasmiineae</taxon>
        <taxon>Mycenaceae</taxon>
        <taxon>Roridomyces</taxon>
    </lineage>
</organism>
<dbReference type="Proteomes" id="UP001221142">
    <property type="component" value="Unassembled WGS sequence"/>
</dbReference>
<dbReference type="CDD" id="cd09917">
    <property type="entry name" value="F-box_SF"/>
    <property type="match status" value="1"/>
</dbReference>
<sequence>MDQLPDDLLVYLFALLDIPEILRLRQVCKRIHAISCLRIVWTNACIHRVLAHNYPFFDGDTFDLTDVSIPDLERRTRRAYTLATRWLSPDPPSPSVLCEFDATNGTPIYDLRFVPGREGKWVIVVSKQIWSILSLWEVDVHARPARKLFEWSRRGGIIHNLVLSDTSQDPLLAVSFHAEKNQVEVMTIHKNSGFISLCTIDTKTHPGLHTINTSLNHLYLQGDLLVLADDMYLSVLMNWKTGASVILRRAQESGTGIPISDNFIQAVINPAGILIVRGRSISLFPHPILSDPPTVQAPIAIHCYEWVDDIAVAPISSSSLTSAPSQAILIRPELDDPWAPINDVNAYALDLSILESTSTQGYTYSFPPTHLYRIPSARGHLPCGTLRLGRHGTAVWIEPRDMSSAGLVADAYVVGAPEWLRRQERLVGAVFRGGPGSGEMGMGIRAPANGDSELGTTHSRILRLNEPLSNWRALDYLEVAGLVGLGDGRGRVVILDLAGTK</sequence>
<accession>A0AAD7B4Q8</accession>
<comment type="caution">
    <text evidence="2">The sequence shown here is derived from an EMBL/GenBank/DDBJ whole genome shotgun (WGS) entry which is preliminary data.</text>
</comment>
<dbReference type="Pfam" id="PF12937">
    <property type="entry name" value="F-box-like"/>
    <property type="match status" value="1"/>
</dbReference>
<name>A0AAD7B4Q8_9AGAR</name>
<keyword evidence="3" id="KW-1185">Reference proteome</keyword>
<dbReference type="SUPFAM" id="SSF81383">
    <property type="entry name" value="F-box domain"/>
    <property type="match status" value="1"/>
</dbReference>
<reference evidence="2" key="1">
    <citation type="submission" date="2023-03" db="EMBL/GenBank/DDBJ databases">
        <title>Massive genome expansion in bonnet fungi (Mycena s.s.) driven by repeated elements and novel gene families across ecological guilds.</title>
        <authorList>
            <consortium name="Lawrence Berkeley National Laboratory"/>
            <person name="Harder C.B."/>
            <person name="Miyauchi S."/>
            <person name="Viragh M."/>
            <person name="Kuo A."/>
            <person name="Thoen E."/>
            <person name="Andreopoulos B."/>
            <person name="Lu D."/>
            <person name="Skrede I."/>
            <person name="Drula E."/>
            <person name="Henrissat B."/>
            <person name="Morin E."/>
            <person name="Kohler A."/>
            <person name="Barry K."/>
            <person name="LaButti K."/>
            <person name="Morin E."/>
            <person name="Salamov A."/>
            <person name="Lipzen A."/>
            <person name="Mereny Z."/>
            <person name="Hegedus B."/>
            <person name="Baldrian P."/>
            <person name="Stursova M."/>
            <person name="Weitz H."/>
            <person name="Taylor A."/>
            <person name="Grigoriev I.V."/>
            <person name="Nagy L.G."/>
            <person name="Martin F."/>
            <person name="Kauserud H."/>
        </authorList>
    </citation>
    <scope>NUCLEOTIDE SEQUENCE</scope>
    <source>
        <strain evidence="2">9284</strain>
    </source>
</reference>
<dbReference type="InterPro" id="IPR036047">
    <property type="entry name" value="F-box-like_dom_sf"/>
</dbReference>
<evidence type="ECO:0000259" key="1">
    <source>
        <dbReference type="PROSITE" id="PS50181"/>
    </source>
</evidence>
<feature type="domain" description="F-box" evidence="1">
    <location>
        <begin position="1"/>
        <end position="44"/>
    </location>
</feature>
<dbReference type="Gene3D" id="1.20.1280.50">
    <property type="match status" value="1"/>
</dbReference>
<protein>
    <recommendedName>
        <fullName evidence="1">F-box domain-containing protein</fullName>
    </recommendedName>
</protein>
<evidence type="ECO:0000313" key="3">
    <source>
        <dbReference type="Proteomes" id="UP001221142"/>
    </source>
</evidence>
<dbReference type="InterPro" id="IPR001810">
    <property type="entry name" value="F-box_dom"/>
</dbReference>
<dbReference type="PROSITE" id="PS50181">
    <property type="entry name" value="FBOX"/>
    <property type="match status" value="1"/>
</dbReference>
<dbReference type="AlphaFoldDB" id="A0AAD7B4Q8"/>
<dbReference type="SMART" id="SM00256">
    <property type="entry name" value="FBOX"/>
    <property type="match status" value="1"/>
</dbReference>